<keyword evidence="1 2" id="KW-0238">DNA-binding</keyword>
<reference evidence="4 5" key="1">
    <citation type="submission" date="2015-03" db="EMBL/GenBank/DDBJ databases">
        <title>Genome sequence of Tenacibaculum sp. S2-2, isolated from intestinal microbiota of sea cucumber, Apostichopus japonicas.</title>
        <authorList>
            <person name="Shao Z."/>
            <person name="Wang L."/>
            <person name="Li X."/>
        </authorList>
    </citation>
    <scope>NUCLEOTIDE SEQUENCE [LARGE SCALE GENOMIC DNA]</scope>
    <source>
        <strain evidence="4 5">S2-2</strain>
    </source>
</reference>
<proteinExistence type="predicted"/>
<evidence type="ECO:0000313" key="5">
    <source>
        <dbReference type="Proteomes" id="UP000194221"/>
    </source>
</evidence>
<evidence type="ECO:0000256" key="2">
    <source>
        <dbReference type="PROSITE-ProRule" id="PRU00335"/>
    </source>
</evidence>
<dbReference type="InterPro" id="IPR009057">
    <property type="entry name" value="Homeodomain-like_sf"/>
</dbReference>
<evidence type="ECO:0000313" key="4">
    <source>
        <dbReference type="EMBL" id="OSY87399.1"/>
    </source>
</evidence>
<sequence>MSKAQKTKNRIIEGAIALYNDKGYTNVKIRDIAERLDISPGNITYHFSTNKILMNAIYDYMITNIKEISLGDQILISRGKGMEAPRLYLEQVSRFRFFYKDIISIINSYPEIATKHQRMVNRQIEVIESLLFISVGKGYFRPEEIEGMYKTLSEAITNTLHFWLTRQATKGKKEDDLEGALDHISKLIYPYYTQKGLEVYFPDLKRIN</sequence>
<name>A0A1Y2PCD3_9FLAO</name>
<dbReference type="OrthoDB" id="9785164at2"/>
<dbReference type="RefSeq" id="WP_086031009.1">
    <property type="nucleotide sequence ID" value="NZ_LAPZ01000011.1"/>
</dbReference>
<comment type="caution">
    <text evidence="4">The sequence shown here is derived from an EMBL/GenBank/DDBJ whole genome shotgun (WGS) entry which is preliminary data.</text>
</comment>
<dbReference type="PRINTS" id="PR00455">
    <property type="entry name" value="HTHTETR"/>
</dbReference>
<evidence type="ECO:0000259" key="3">
    <source>
        <dbReference type="PROSITE" id="PS50977"/>
    </source>
</evidence>
<dbReference type="PANTHER" id="PTHR43479:SF12">
    <property type="entry name" value="TRANSCRIPTIONAL REGULATORY PROTEIN"/>
    <property type="match status" value="1"/>
</dbReference>
<dbReference type="SUPFAM" id="SSF46689">
    <property type="entry name" value="Homeodomain-like"/>
    <property type="match status" value="1"/>
</dbReference>
<dbReference type="Proteomes" id="UP000194221">
    <property type="component" value="Unassembled WGS sequence"/>
</dbReference>
<gene>
    <name evidence="4" type="ORF">WH52_10990</name>
</gene>
<dbReference type="InterPro" id="IPR050624">
    <property type="entry name" value="HTH-type_Tx_Regulator"/>
</dbReference>
<dbReference type="FunCoup" id="A0A1Y2PCD3">
    <property type="interactions" value="111"/>
</dbReference>
<dbReference type="InterPro" id="IPR025722">
    <property type="entry name" value="TetR"/>
</dbReference>
<dbReference type="AlphaFoldDB" id="A0A1Y2PCD3"/>
<feature type="domain" description="HTH tetR-type" evidence="3">
    <location>
        <begin position="5"/>
        <end position="65"/>
    </location>
</feature>
<dbReference type="Pfam" id="PF00440">
    <property type="entry name" value="TetR_N"/>
    <property type="match status" value="1"/>
</dbReference>
<organism evidence="4 5">
    <name type="scientific">Tenacibaculum holothuriorum</name>
    <dbReference type="NCBI Taxonomy" id="1635173"/>
    <lineage>
        <taxon>Bacteria</taxon>
        <taxon>Pseudomonadati</taxon>
        <taxon>Bacteroidota</taxon>
        <taxon>Flavobacteriia</taxon>
        <taxon>Flavobacteriales</taxon>
        <taxon>Flavobacteriaceae</taxon>
        <taxon>Tenacibaculum</taxon>
    </lineage>
</organism>
<dbReference type="Gene3D" id="1.10.357.10">
    <property type="entry name" value="Tetracycline Repressor, domain 2"/>
    <property type="match status" value="1"/>
</dbReference>
<dbReference type="GO" id="GO:0003677">
    <property type="term" value="F:DNA binding"/>
    <property type="evidence" value="ECO:0007669"/>
    <property type="project" value="UniProtKB-UniRule"/>
</dbReference>
<dbReference type="InParanoid" id="A0A1Y2PCD3"/>
<dbReference type="Pfam" id="PF13972">
    <property type="entry name" value="TetR"/>
    <property type="match status" value="1"/>
</dbReference>
<dbReference type="PANTHER" id="PTHR43479">
    <property type="entry name" value="ACREF/ENVCD OPERON REPRESSOR-RELATED"/>
    <property type="match status" value="1"/>
</dbReference>
<dbReference type="PROSITE" id="PS50977">
    <property type="entry name" value="HTH_TETR_2"/>
    <property type="match status" value="1"/>
</dbReference>
<dbReference type="STRING" id="1635173.WH52_10990"/>
<feature type="DNA-binding region" description="H-T-H motif" evidence="2">
    <location>
        <begin position="28"/>
        <end position="47"/>
    </location>
</feature>
<dbReference type="EMBL" id="LAPZ01000011">
    <property type="protein sequence ID" value="OSY87399.1"/>
    <property type="molecule type" value="Genomic_DNA"/>
</dbReference>
<accession>A0A1Y2PCD3</accession>
<dbReference type="InterPro" id="IPR001647">
    <property type="entry name" value="HTH_TetR"/>
</dbReference>
<evidence type="ECO:0000256" key="1">
    <source>
        <dbReference type="ARBA" id="ARBA00023125"/>
    </source>
</evidence>
<protein>
    <recommendedName>
        <fullName evidence="3">HTH tetR-type domain-containing protein</fullName>
    </recommendedName>
</protein>
<keyword evidence="5" id="KW-1185">Reference proteome</keyword>